<dbReference type="InterPro" id="IPR011444">
    <property type="entry name" value="DUF1549"/>
</dbReference>
<organism evidence="5 6">
    <name type="scientific">Neolewinella agarilytica</name>
    <dbReference type="NCBI Taxonomy" id="478744"/>
    <lineage>
        <taxon>Bacteria</taxon>
        <taxon>Pseudomonadati</taxon>
        <taxon>Bacteroidota</taxon>
        <taxon>Saprospiria</taxon>
        <taxon>Saprospirales</taxon>
        <taxon>Lewinellaceae</taxon>
        <taxon>Neolewinella</taxon>
    </lineage>
</organism>
<dbReference type="Pfam" id="PF07635">
    <property type="entry name" value="PSCyt1"/>
    <property type="match status" value="1"/>
</dbReference>
<evidence type="ECO:0000313" key="5">
    <source>
        <dbReference type="EMBL" id="SEQ34347.1"/>
    </source>
</evidence>
<feature type="domain" description="Cytochrome C Planctomycete-type" evidence="4">
    <location>
        <begin position="44"/>
        <end position="103"/>
    </location>
</feature>
<feature type="domain" description="DUF1553" evidence="3">
    <location>
        <begin position="453"/>
        <end position="710"/>
    </location>
</feature>
<gene>
    <name evidence="5" type="ORF">SAMN05444359_108133</name>
</gene>
<feature type="signal peptide" evidence="1">
    <location>
        <begin position="1"/>
        <end position="21"/>
    </location>
</feature>
<name>A0A1H9F8W7_9BACT</name>
<dbReference type="GO" id="GO:0009055">
    <property type="term" value="F:electron transfer activity"/>
    <property type="evidence" value="ECO:0007669"/>
    <property type="project" value="InterPro"/>
</dbReference>
<evidence type="ECO:0000256" key="1">
    <source>
        <dbReference type="SAM" id="SignalP"/>
    </source>
</evidence>
<dbReference type="Pfam" id="PF07587">
    <property type="entry name" value="PSD1"/>
    <property type="match status" value="1"/>
</dbReference>
<dbReference type="PANTHER" id="PTHR35889:SF3">
    <property type="entry name" value="F-BOX DOMAIN-CONTAINING PROTEIN"/>
    <property type="match status" value="1"/>
</dbReference>
<reference evidence="6" key="1">
    <citation type="submission" date="2016-10" db="EMBL/GenBank/DDBJ databases">
        <authorList>
            <person name="Varghese N."/>
            <person name="Submissions S."/>
        </authorList>
    </citation>
    <scope>NUCLEOTIDE SEQUENCE [LARGE SCALE GENOMIC DNA]</scope>
    <source>
        <strain evidence="6">DSM 24740</strain>
    </source>
</reference>
<dbReference type="SUPFAM" id="SSF46626">
    <property type="entry name" value="Cytochrome c"/>
    <property type="match status" value="1"/>
</dbReference>
<evidence type="ECO:0000259" key="4">
    <source>
        <dbReference type="Pfam" id="PF07635"/>
    </source>
</evidence>
<keyword evidence="6" id="KW-1185">Reference proteome</keyword>
<dbReference type="RefSeq" id="WP_090167570.1">
    <property type="nucleotide sequence ID" value="NZ_FOFB01000008.1"/>
</dbReference>
<keyword evidence="1" id="KW-0732">Signal</keyword>
<dbReference type="AlphaFoldDB" id="A0A1H9F8W7"/>
<dbReference type="PANTHER" id="PTHR35889">
    <property type="entry name" value="CYCLOINULO-OLIGOSACCHARIDE FRUCTANOTRANSFERASE-RELATED"/>
    <property type="match status" value="1"/>
</dbReference>
<dbReference type="InterPro" id="IPR022655">
    <property type="entry name" value="DUF1553"/>
</dbReference>
<sequence length="750" mass="84427">MCRSFRVLLGLFCPLIFFGLAGCEQEASPVSFANDIRPILGAKCMSCHGGVRQLGGLSFLFEEDMYKELRSEKMAVVPGKPEESEVYRRITSEREGLVMPPEGDRLNETEVELIRRWIAEGAAWEEHWAYVRPELPAIPAGAEHPVDAFVGKTLLAKGLSAAPAAAPTTLIRRLYLDLIGLPPSPEVSRAFADNPTEEAYQQVIDELLASEHFGERWASFWLDLARYADSQGYQKDHIRKTMFLYRDWVIEAFNQDMPIDSFTLRQLAGDLFPAPTGQDLLATAFHRNTMTNDEGGTDDEEFRVKAVMDRANVTMEVWQGSTFSCVQCHSHPYDPVRHEEYYAVKGYFNNTADADLTSDEPKLPLQSAARLRELAGLERALQDDTLSRARVAELEAAIAAFRPLPVPVMQDLLPDSSRINRLFVRGNWLMEADTIEPAPPTTFDKTGKTFPPNRLGLAQWLVDEGNPMTGRVLVNRVWEQLFGRGIVKTLEDFGVQGEKPTHPELLDWLAINFTQAQNWRLKSLLRTIVSSQTYRQSSSADFVQLALDPDNRWLARGPRFRLSAEQIRDQALVVSGLFNPKVYGPSVMPHQPEGVWNVIRHVARWKTSPDGQNHRRGLYTFYRRASPYPTMLLFDAPSRELCVSRRIRTNTPLQAMVTLNDPVFVEAAEALAAGAMEAHNSKVEDQIAYAFERATASPPDDFQSARLQELYALNLAEFQAIDSLPNSPELAAMETVCRAILNLDEVLVKR</sequence>
<dbReference type="GO" id="GO:0020037">
    <property type="term" value="F:heme binding"/>
    <property type="evidence" value="ECO:0007669"/>
    <property type="project" value="InterPro"/>
</dbReference>
<evidence type="ECO:0000259" key="3">
    <source>
        <dbReference type="Pfam" id="PF07587"/>
    </source>
</evidence>
<protein>
    <submittedName>
        <fullName evidence="5">Planctomycete cytochrome C</fullName>
    </submittedName>
</protein>
<dbReference type="InParanoid" id="A0A1H9F8W7"/>
<evidence type="ECO:0000259" key="2">
    <source>
        <dbReference type="Pfam" id="PF07583"/>
    </source>
</evidence>
<dbReference type="InterPro" id="IPR011429">
    <property type="entry name" value="Cyt_c_Planctomycete-type"/>
</dbReference>
<dbReference type="EMBL" id="FOFB01000008">
    <property type="protein sequence ID" value="SEQ34347.1"/>
    <property type="molecule type" value="Genomic_DNA"/>
</dbReference>
<feature type="domain" description="DUF1549" evidence="2">
    <location>
        <begin position="145"/>
        <end position="352"/>
    </location>
</feature>
<dbReference type="OrthoDB" id="1450284at2"/>
<proteinExistence type="predicted"/>
<dbReference type="PROSITE" id="PS51257">
    <property type="entry name" value="PROKAR_LIPOPROTEIN"/>
    <property type="match status" value="1"/>
</dbReference>
<accession>A0A1H9F8W7</accession>
<evidence type="ECO:0000313" key="6">
    <source>
        <dbReference type="Proteomes" id="UP000199021"/>
    </source>
</evidence>
<feature type="chain" id="PRO_5011680558" evidence="1">
    <location>
        <begin position="22"/>
        <end position="750"/>
    </location>
</feature>
<dbReference type="InterPro" id="IPR036909">
    <property type="entry name" value="Cyt_c-like_dom_sf"/>
</dbReference>
<dbReference type="Proteomes" id="UP000199021">
    <property type="component" value="Unassembled WGS sequence"/>
</dbReference>
<dbReference type="Pfam" id="PF07583">
    <property type="entry name" value="PSCyt2"/>
    <property type="match status" value="1"/>
</dbReference>
<dbReference type="STRING" id="478744.SAMN05444359_108133"/>